<accession>A0A0J8VFK7</accession>
<sequence>MDDLSIEKQKELLANIALHRDKSSFAVIFSYFSPKIRIYGLKYLKQEAVAMELVQETMMKVWRKAHMFDGSKGAASTWIYTIMRNLCFDMLRKQQSSREDNYSDDLWPIFEERLASQTDEQANATLSDELMIYIETLPDAQQIVVKEIYLNQRSHQDVADQLGVPVGTIKSRLRLGLQKLRGQLENSDD</sequence>
<dbReference type="OrthoDB" id="9784272at2"/>
<evidence type="ECO:0000313" key="8">
    <source>
        <dbReference type="Proteomes" id="UP000240481"/>
    </source>
</evidence>
<keyword evidence="8" id="KW-1185">Reference proteome</keyword>
<dbReference type="InterPro" id="IPR013324">
    <property type="entry name" value="RNA_pol_sigma_r3/r4-like"/>
</dbReference>
<keyword evidence="3" id="KW-0731">Sigma factor</keyword>
<organism evidence="7 8">
    <name type="scientific">Photobacterium swingsii</name>
    <dbReference type="NCBI Taxonomy" id="680026"/>
    <lineage>
        <taxon>Bacteria</taxon>
        <taxon>Pseudomonadati</taxon>
        <taxon>Pseudomonadota</taxon>
        <taxon>Gammaproteobacteria</taxon>
        <taxon>Vibrionales</taxon>
        <taxon>Vibrionaceae</taxon>
        <taxon>Photobacterium</taxon>
    </lineage>
</organism>
<dbReference type="GO" id="GO:0006352">
    <property type="term" value="P:DNA-templated transcription initiation"/>
    <property type="evidence" value="ECO:0007669"/>
    <property type="project" value="InterPro"/>
</dbReference>
<dbReference type="SUPFAM" id="SSF88659">
    <property type="entry name" value="Sigma3 and sigma4 domains of RNA polymerase sigma factors"/>
    <property type="match status" value="1"/>
</dbReference>
<dbReference type="GO" id="GO:0016987">
    <property type="term" value="F:sigma factor activity"/>
    <property type="evidence" value="ECO:0007669"/>
    <property type="project" value="UniProtKB-KW"/>
</dbReference>
<dbReference type="InterPro" id="IPR039425">
    <property type="entry name" value="RNA_pol_sigma-70-like"/>
</dbReference>
<dbReference type="CDD" id="cd06171">
    <property type="entry name" value="Sigma70_r4"/>
    <property type="match status" value="1"/>
</dbReference>
<dbReference type="Pfam" id="PF08281">
    <property type="entry name" value="Sigma70_r4_2"/>
    <property type="match status" value="1"/>
</dbReference>
<dbReference type="PANTHER" id="PTHR43133">
    <property type="entry name" value="RNA POLYMERASE ECF-TYPE SIGMA FACTO"/>
    <property type="match status" value="1"/>
</dbReference>
<protein>
    <submittedName>
        <fullName evidence="7">RNA polymerase subunit sigma</fullName>
    </submittedName>
</protein>
<dbReference type="EMBL" id="PYLZ01000001">
    <property type="protein sequence ID" value="PSW27014.1"/>
    <property type="molecule type" value="Genomic_DNA"/>
</dbReference>
<evidence type="ECO:0000256" key="2">
    <source>
        <dbReference type="ARBA" id="ARBA00023015"/>
    </source>
</evidence>
<dbReference type="AlphaFoldDB" id="A0A0J8VFK7"/>
<dbReference type="RefSeq" id="WP_048897156.1">
    <property type="nucleotide sequence ID" value="NZ_AP024852.1"/>
</dbReference>
<dbReference type="Proteomes" id="UP000240481">
    <property type="component" value="Unassembled WGS sequence"/>
</dbReference>
<dbReference type="Gene3D" id="1.10.10.10">
    <property type="entry name" value="Winged helix-like DNA-binding domain superfamily/Winged helix DNA-binding domain"/>
    <property type="match status" value="1"/>
</dbReference>
<dbReference type="InterPro" id="IPR013325">
    <property type="entry name" value="RNA_pol_sigma_r2"/>
</dbReference>
<dbReference type="InterPro" id="IPR036388">
    <property type="entry name" value="WH-like_DNA-bd_sf"/>
</dbReference>
<dbReference type="InterPro" id="IPR007627">
    <property type="entry name" value="RNA_pol_sigma70_r2"/>
</dbReference>
<keyword evidence="4" id="KW-0804">Transcription</keyword>
<comment type="similarity">
    <text evidence="1">Belongs to the sigma-70 factor family. ECF subfamily.</text>
</comment>
<dbReference type="PANTHER" id="PTHR43133:SF62">
    <property type="entry name" value="RNA POLYMERASE SIGMA FACTOR SIGZ"/>
    <property type="match status" value="1"/>
</dbReference>
<evidence type="ECO:0000256" key="3">
    <source>
        <dbReference type="ARBA" id="ARBA00023082"/>
    </source>
</evidence>
<evidence type="ECO:0000256" key="4">
    <source>
        <dbReference type="ARBA" id="ARBA00023163"/>
    </source>
</evidence>
<evidence type="ECO:0000259" key="6">
    <source>
        <dbReference type="Pfam" id="PF08281"/>
    </source>
</evidence>
<dbReference type="InterPro" id="IPR014284">
    <property type="entry name" value="RNA_pol_sigma-70_dom"/>
</dbReference>
<dbReference type="SUPFAM" id="SSF88946">
    <property type="entry name" value="Sigma2 domain of RNA polymerase sigma factors"/>
    <property type="match status" value="1"/>
</dbReference>
<name>A0A0J8VFK7_9GAMM</name>
<dbReference type="STRING" id="680026.AB733_01375"/>
<dbReference type="Pfam" id="PF04542">
    <property type="entry name" value="Sigma70_r2"/>
    <property type="match status" value="1"/>
</dbReference>
<gene>
    <name evidence="7" type="ORF">C9I94_03275</name>
</gene>
<evidence type="ECO:0000256" key="1">
    <source>
        <dbReference type="ARBA" id="ARBA00010641"/>
    </source>
</evidence>
<evidence type="ECO:0000313" key="7">
    <source>
        <dbReference type="EMBL" id="PSW27014.1"/>
    </source>
</evidence>
<dbReference type="InterPro" id="IPR013249">
    <property type="entry name" value="RNA_pol_sigma70_r4_t2"/>
</dbReference>
<feature type="domain" description="RNA polymerase sigma factor 70 region 4 type 2" evidence="6">
    <location>
        <begin position="133"/>
        <end position="180"/>
    </location>
</feature>
<dbReference type="GO" id="GO:0003677">
    <property type="term" value="F:DNA binding"/>
    <property type="evidence" value="ECO:0007669"/>
    <property type="project" value="InterPro"/>
</dbReference>
<feature type="domain" description="RNA polymerase sigma-70 region 2" evidence="5">
    <location>
        <begin position="30"/>
        <end position="95"/>
    </location>
</feature>
<evidence type="ECO:0000259" key="5">
    <source>
        <dbReference type="Pfam" id="PF04542"/>
    </source>
</evidence>
<reference evidence="7 8" key="1">
    <citation type="submission" date="2018-01" db="EMBL/GenBank/DDBJ databases">
        <title>Whole genome sequencing of Histamine producing bacteria.</title>
        <authorList>
            <person name="Butler K."/>
        </authorList>
    </citation>
    <scope>NUCLEOTIDE SEQUENCE [LARGE SCALE GENOMIC DNA]</scope>
    <source>
        <strain evidence="7 8">DSM 24669</strain>
    </source>
</reference>
<dbReference type="NCBIfam" id="TIGR02937">
    <property type="entry name" value="sigma70-ECF"/>
    <property type="match status" value="1"/>
</dbReference>
<dbReference type="Gene3D" id="1.10.1740.10">
    <property type="match status" value="1"/>
</dbReference>
<keyword evidence="2" id="KW-0805">Transcription regulation</keyword>
<proteinExistence type="inferred from homology"/>
<comment type="caution">
    <text evidence="7">The sequence shown here is derived from an EMBL/GenBank/DDBJ whole genome shotgun (WGS) entry which is preliminary data.</text>
</comment>